<feature type="domain" description="Peptidase M20 dimerisation" evidence="3">
    <location>
        <begin position="193"/>
        <end position="283"/>
    </location>
</feature>
<dbReference type="Pfam" id="PF01546">
    <property type="entry name" value="Peptidase_M20"/>
    <property type="match status" value="1"/>
</dbReference>
<dbReference type="FunFam" id="3.30.70.360:FF:000004">
    <property type="entry name" value="Peptidase M20 domain-containing protein 2"/>
    <property type="match status" value="1"/>
</dbReference>
<organism evidence="4 5">
    <name type="scientific">Cercospora kikuchii</name>
    <dbReference type="NCBI Taxonomy" id="84275"/>
    <lineage>
        <taxon>Eukaryota</taxon>
        <taxon>Fungi</taxon>
        <taxon>Dikarya</taxon>
        <taxon>Ascomycota</taxon>
        <taxon>Pezizomycotina</taxon>
        <taxon>Dothideomycetes</taxon>
        <taxon>Dothideomycetidae</taxon>
        <taxon>Mycosphaerellales</taxon>
        <taxon>Mycosphaerellaceae</taxon>
        <taxon>Cercospora</taxon>
    </lineage>
</organism>
<dbReference type="CDD" id="cd05672">
    <property type="entry name" value="M20_ACY1L2-like"/>
    <property type="match status" value="1"/>
</dbReference>
<dbReference type="InterPro" id="IPR017144">
    <property type="entry name" value="Xaa-Arg_dipeptidase"/>
</dbReference>
<dbReference type="SUPFAM" id="SSF53187">
    <property type="entry name" value="Zn-dependent exopeptidases"/>
    <property type="match status" value="1"/>
</dbReference>
<dbReference type="Gene3D" id="3.40.630.10">
    <property type="entry name" value="Zn peptidases"/>
    <property type="match status" value="1"/>
</dbReference>
<dbReference type="AlphaFoldDB" id="A0A9P3CGK7"/>
<evidence type="ECO:0000256" key="1">
    <source>
        <dbReference type="ARBA" id="ARBA00006247"/>
    </source>
</evidence>
<dbReference type="PANTHER" id="PTHR30575:SF4">
    <property type="entry name" value="PEPTIDASE M20 DOMAIN-CONTAINING PROTEIN 2"/>
    <property type="match status" value="1"/>
</dbReference>
<proteinExistence type="inferred from homology"/>
<sequence>MYCRTDRHEEGVADASNREPDAYLDSISHHVELMSEALRQVSLKIHDNPELQYREYLAHETITAFVAEHPGWNVTRSAFAIPTAFMAVFDSGRSGPAVSFSAEYDALKGIGHACGHNLIAIASIGAALVTAEMMREHALNGRVVLFGTPAEEGGGGKIKLLEAGAFQGIDVSLISHPGVSRNNALMRTSAYSSLKVEYFGEEAHAAARPWDGINALDALVIAYTSISALRQQTQPGDIIQAQIVDGGLRPNIIHAYASGRFVVRSETSDRLDALKKRVLACFEGSAAATGAELAITQKGGYANHRPNKALGRSYRKAFNSLGGDILAEEVDWLTAMTRASTDQGDVSHAVPSISPNFWIRSSFGGPHTPDFEKASRTEEAHHLALRVAKALAATAVDVLTQPEFLQEVKREFADADDGAP</sequence>
<reference evidence="4 5" key="1">
    <citation type="submission" date="2021-01" db="EMBL/GenBank/DDBJ databases">
        <title>Cercospora kikuchii MAFF 305040 whole genome shotgun sequence.</title>
        <authorList>
            <person name="Kashiwa T."/>
            <person name="Suzuki T."/>
        </authorList>
    </citation>
    <scope>NUCLEOTIDE SEQUENCE [LARGE SCALE GENOMIC DNA]</scope>
    <source>
        <strain evidence="4 5">MAFF 305040</strain>
    </source>
</reference>
<protein>
    <recommendedName>
        <fullName evidence="2">Peptidase M20 domain-containing protein 2</fullName>
    </recommendedName>
</protein>
<dbReference type="InterPro" id="IPR052030">
    <property type="entry name" value="Peptidase_M20/M20A_hydrolases"/>
</dbReference>
<dbReference type="InterPro" id="IPR002933">
    <property type="entry name" value="Peptidase_M20"/>
</dbReference>
<evidence type="ECO:0000259" key="3">
    <source>
        <dbReference type="Pfam" id="PF07687"/>
    </source>
</evidence>
<dbReference type="PIRSF" id="PIRSF037226">
    <property type="entry name" value="Amidohydrolase_ACY1L2_prd"/>
    <property type="match status" value="1"/>
</dbReference>
<dbReference type="Pfam" id="PF07687">
    <property type="entry name" value="M20_dimer"/>
    <property type="match status" value="1"/>
</dbReference>
<dbReference type="PANTHER" id="PTHR30575">
    <property type="entry name" value="PEPTIDASE M20"/>
    <property type="match status" value="1"/>
</dbReference>
<evidence type="ECO:0000256" key="2">
    <source>
        <dbReference type="PIRNR" id="PIRNR037226"/>
    </source>
</evidence>
<dbReference type="NCBIfam" id="TIGR01891">
    <property type="entry name" value="amidohydrolases"/>
    <property type="match status" value="1"/>
</dbReference>
<dbReference type="Gene3D" id="3.30.70.360">
    <property type="match status" value="1"/>
</dbReference>
<comment type="caution">
    <text evidence="4">The sequence shown here is derived from an EMBL/GenBank/DDBJ whole genome shotgun (WGS) entry which is preliminary data.</text>
</comment>
<evidence type="ECO:0000313" key="4">
    <source>
        <dbReference type="EMBL" id="GIZ40055.1"/>
    </source>
</evidence>
<dbReference type="InterPro" id="IPR011650">
    <property type="entry name" value="Peptidase_M20_dimer"/>
</dbReference>
<dbReference type="InterPro" id="IPR036264">
    <property type="entry name" value="Bact_exopeptidase_dim_dom"/>
</dbReference>
<accession>A0A9P3CGK7</accession>
<dbReference type="SUPFAM" id="SSF55031">
    <property type="entry name" value="Bacterial exopeptidase dimerisation domain"/>
    <property type="match status" value="1"/>
</dbReference>
<dbReference type="GeneID" id="68288984"/>
<dbReference type="Proteomes" id="UP000825890">
    <property type="component" value="Unassembled WGS sequence"/>
</dbReference>
<dbReference type="RefSeq" id="XP_044654542.1">
    <property type="nucleotide sequence ID" value="XM_044798607.1"/>
</dbReference>
<dbReference type="OrthoDB" id="6119954at2759"/>
<dbReference type="InterPro" id="IPR017439">
    <property type="entry name" value="Amidohydrolase"/>
</dbReference>
<evidence type="ECO:0000313" key="5">
    <source>
        <dbReference type="Proteomes" id="UP000825890"/>
    </source>
</evidence>
<comment type="similarity">
    <text evidence="1 2">Belongs to the peptidase M20A family.</text>
</comment>
<dbReference type="GO" id="GO:0016805">
    <property type="term" value="F:dipeptidase activity"/>
    <property type="evidence" value="ECO:0007669"/>
    <property type="project" value="InterPro"/>
</dbReference>
<keyword evidence="5" id="KW-1185">Reference proteome</keyword>
<gene>
    <name evidence="4" type="ORF">CKM354_000340900</name>
</gene>
<name>A0A9P3CGK7_9PEZI</name>
<dbReference type="EMBL" id="BOLY01000002">
    <property type="protein sequence ID" value="GIZ40055.1"/>
    <property type="molecule type" value="Genomic_DNA"/>
</dbReference>